<keyword evidence="15" id="KW-0966">Cell projection</keyword>
<feature type="domain" description="Dynein heavy chain AAA module D4" evidence="21">
    <location>
        <begin position="2258"/>
        <end position="2518"/>
    </location>
</feature>
<dbReference type="FunFam" id="1.20.1270.280:FF:000001">
    <property type="entry name" value="dynein heavy chain 7, axonemal"/>
    <property type="match status" value="1"/>
</dbReference>
<reference evidence="27 28" key="1">
    <citation type="journal article" date="2021" name="BMC Biol.">
        <title>Horizontally acquired antibacterial genes associated with adaptive radiation of ladybird beetles.</title>
        <authorList>
            <person name="Li H.S."/>
            <person name="Tang X.F."/>
            <person name="Huang Y.H."/>
            <person name="Xu Z.Y."/>
            <person name="Chen M.L."/>
            <person name="Du X.Y."/>
            <person name="Qiu B.Y."/>
            <person name="Chen P.T."/>
            <person name="Zhang W."/>
            <person name="Slipinski A."/>
            <person name="Escalona H.E."/>
            <person name="Waterhouse R.M."/>
            <person name="Zwick A."/>
            <person name="Pang H."/>
        </authorList>
    </citation>
    <scope>NUCLEOTIDE SEQUENCE [LARGE SCALE GENOMIC DNA]</scope>
    <source>
        <strain evidence="27">SYSU2018</strain>
    </source>
</reference>
<dbReference type="InterPro" id="IPR041228">
    <property type="entry name" value="Dynein_C"/>
</dbReference>
<feature type="domain" description="Dynein heavy chain hydrolytic ATP-binding dynein motor region" evidence="19">
    <location>
        <begin position="1215"/>
        <end position="1558"/>
    </location>
</feature>
<evidence type="ECO:0000256" key="1">
    <source>
        <dbReference type="ARBA" id="ARBA00004230"/>
    </source>
</evidence>
<organism evidence="27 28">
    <name type="scientific">Cryptolaemus montrouzieri</name>
    <dbReference type="NCBI Taxonomy" id="559131"/>
    <lineage>
        <taxon>Eukaryota</taxon>
        <taxon>Metazoa</taxon>
        <taxon>Ecdysozoa</taxon>
        <taxon>Arthropoda</taxon>
        <taxon>Hexapoda</taxon>
        <taxon>Insecta</taxon>
        <taxon>Pterygota</taxon>
        <taxon>Neoptera</taxon>
        <taxon>Endopterygota</taxon>
        <taxon>Coleoptera</taxon>
        <taxon>Polyphaga</taxon>
        <taxon>Cucujiformia</taxon>
        <taxon>Coccinelloidea</taxon>
        <taxon>Coccinellidae</taxon>
        <taxon>Scymninae</taxon>
        <taxon>Scymnini</taxon>
        <taxon>Cryptolaemus</taxon>
    </lineage>
</organism>
<dbReference type="Gene3D" id="1.10.472.130">
    <property type="match status" value="1"/>
</dbReference>
<dbReference type="FunFam" id="1.20.920.30:FF:000002">
    <property type="entry name" value="Dynein axonemal heavy chain 3"/>
    <property type="match status" value="1"/>
</dbReference>
<evidence type="ECO:0000256" key="10">
    <source>
        <dbReference type="ARBA" id="ARBA00023017"/>
    </source>
</evidence>
<evidence type="ECO:0000256" key="8">
    <source>
        <dbReference type="ARBA" id="ARBA00022840"/>
    </source>
</evidence>
<dbReference type="GO" id="GO:0005524">
    <property type="term" value="F:ATP binding"/>
    <property type="evidence" value="ECO:0007669"/>
    <property type="project" value="UniProtKB-KW"/>
</dbReference>
<feature type="coiled-coil region" evidence="16">
    <location>
        <begin position="2775"/>
        <end position="2809"/>
    </location>
</feature>
<evidence type="ECO:0000313" key="28">
    <source>
        <dbReference type="Proteomes" id="UP001516400"/>
    </source>
</evidence>
<evidence type="ECO:0000256" key="3">
    <source>
        <dbReference type="ARBA" id="ARBA00008887"/>
    </source>
</evidence>
<dbReference type="InterPro" id="IPR042222">
    <property type="entry name" value="Dynein_2_N"/>
</dbReference>
<evidence type="ECO:0000256" key="7">
    <source>
        <dbReference type="ARBA" id="ARBA00022741"/>
    </source>
</evidence>
<dbReference type="FunFam" id="1.10.8.1220:FF:000001">
    <property type="entry name" value="Dynein axonemal heavy chain 5"/>
    <property type="match status" value="1"/>
</dbReference>
<dbReference type="GO" id="GO:0005874">
    <property type="term" value="C:microtubule"/>
    <property type="evidence" value="ECO:0007669"/>
    <property type="project" value="UniProtKB-KW"/>
</dbReference>
<dbReference type="InterPro" id="IPR026983">
    <property type="entry name" value="DHC"/>
</dbReference>
<keyword evidence="5" id="KW-0493">Microtubule</keyword>
<dbReference type="FunFam" id="1.20.58.1120:FF:000001">
    <property type="entry name" value="dynein heavy chain 2, axonemal"/>
    <property type="match status" value="1"/>
</dbReference>
<evidence type="ECO:0000256" key="14">
    <source>
        <dbReference type="ARBA" id="ARBA00023212"/>
    </source>
</evidence>
<sequence>MDRRTRLSIKKIELRRVSPLLSYCHKQDNPPNFAMLESIMKTYMTEDLFDKYKIDVKKREYLRTFLSEQAERQAGTVKIPRIYPIVPQKNISHQMMVNFAQQLPTYEMDRHMEANIRRMVGKEAALHPHTVDNMLAETKENYLFVTHMNGVNLKTKPIDNFTTRCKPKPYKFMGRSERYHKFLKNRKRLKSRLVLHLPLVRRILYECNTNLPEKLFQFGIYHNGLFDLTQLNKIFEELIDQAYKALKTFQIRIIDIIEIDKTKIKFSERRYYNILSRLLGVYITQTIQRTLEHVIQIICNPRTVPFLLLTLRYEQSLVLKPSVEDTIEVYTEFLEKIVKVGSLYRTVTKDSFGFFEETPIVLTVTPEFMDWVIVTTTEGITELYQPVLEYTHRLESEFCEIYEEISAGAVRNEGDMSFEMGCSLVEHYRDYYEKAKEIKCDEYFSIGELAIGEYLSSLSESLLLIIEDLFLKLCILHQWENEDIIESFKMIETRALQIPTTTEELIEQGKYIVIVKSTLLEELTERIKGVLKNLTTLMDYGTLTREHTELNATTVNWLKKIGNILDKNSEVYEQLKYEAEERLHRTMDEVRMRVKTLGPKVTSLDAMDDVQNANDYLKNMSFIMVELRDIQMKITWIATEESYLGFKPSSYPSYDEIIKFVYPFYHLIKVCKNLQRKLLVWLDGQFEFLLFEEAEQILEEFSREFLKQQKFYRNEVRQRQVDKSPYQFEGLIDDLDELKQPSPIKLIAQALQAIKKFRPAMTMMRIMCNPALMTRHWKEMSEIAGFDLTPNAGTSLRKMMHLGLEPNIDQYEVISIGATKERELLNNLTKMQNEWKEIFFKINTYKDTKLPIVTALDDIQVVLDDHIVKALTMRGSVFVKPYENEVKTFYEKITRINKTIDVLGKVQSQWLYLLPIFSSKDIVSQMPEEGLLFREVNDTYKRYMEQVVREPKVFDTAGAIGVYEMMVHCLELLEQINEGVTAYLERKRLFFPRFFFLSNDEMLEILSETKDPLRVQPHLKKCFEAIDKLSFDQNLVISEMISGEGERVKLKNVINPKEAGGSVEKWLVWVEEQMVASVKDQILKSNKNYLMQPRTQWVQKWQGQVVLAVSQIHWTKNAHNALNRFEGMELTSFTEALKDQLQQIVALIRDPDLTSLTRITIKALIVIDVHAKDVVEEMLSHGVQNDKEFKWLSQLRYYIQDEECLVRLVNATVKYAYEYLGNTDRLVITPLTDRCYRTLIGAYHLHLNGAPEGPAGTGKTETTKDLAKALAVQCVVFNCSDGLDYRAMGKFFKGLASCGAWACFDEFNRIDIEVLSVVAQQILSIIMAVRADVKTFLFEGTELKLNPNCYVCITMNPGYAGRSELPDNLKVLFRTVAMMVPDYAMIGEISLYSFGFIDARNLSVKIVTTYRYTLFDLSNISMSKVNFRLCSEQLSSQNHYDYGMRAVKSVLSAAGNNKRNFPNQKESILLLRAIIDVNLPKFLTHDLPLFSGIISDLFPGIKLPKADYTVMNKAILKSAKAFNLQPVETFVEKIIQTYEMMIVRHGFMIVGGTFAGKTSTLKTLASSLSLLNSQGQPELAVKYQFLNPKAITMGQLYGQFDPVSYEWFDGVVSNTYRGYTQDVSPDRKWIIFDGPVDAVWIENMNSALDDNKKLCLMSGEVMSMTSSMSLIFEVMDLEQASPATVSRCGMIYMEPIALGWRPLFDSWRNVCKSEWFKSCESVVVSLFEWLIPATLGYIKKRGLQYCNPGDIALVKNTLVLFGIFMDDAIAGIKKASISTLIAQITPYFQEDEWKQIRIWVEAAFLQALVWGVGGVLDSNSRAKFDEFLKNVILLNNKKFPIPASLEKLEVVIPTENLLVNYYYHYRQKGFWKHCPDLVKGERIDEAKNLQQALVPTVDTVRYMRLVDKLIKHKQQFLLVGPTGTGKSFYIQDHLLNKLDTERYEPGFITFTVKISANQTQDLIISKINKKRRGLYGPPKGKTAVIFIDDVNMPEKEIYGAQPPIELLRQFFDHYTWFDLKTTEAITMQDMLFTAAMGLVGGSRQEVYARFLRHFVIFSINEFTHETMAKIYQNILLVGWKNNGFPSDVVTQVNMTVSASLEIYKSAIENLRPTPSKSHYVFNLRDFSRLIFGCAMLRKESVTEEIGRKIFPKIWTHEVMRVIYDRLIDDADKTWLFEKVKQIIRDMFRESFDMVFENLPKENGEVTQDSLKKLMMGSYFDLDAAEEERRYDECPNVQVFAELANNFLEEYNSTHKSKMDIVLFDYALEHLSKICRILTMPSGSGLLVGISGSGRQSLTRLASEIYLMKVFQPEISKNYSINEWRDDIKKVLKESGGMGRNCTFLIGEGQIKEEIFLLDIDSLLNSGEVPNIYQIDEKQEILDMVRLAAQGGNRNLDISSLTVFFFFTKRCKEKLHVILCFSPVGSKFRNRLRLFPSLINSCTIDWFDDWPASALEVVAKNWISEVNLSEEIQAASIIACKFFHVESRRLSEDFFAQFRRKTYITTASYLELITSFTSLTNKKQEELMKAKNRYLGGLEKLKHAAESIAEMQKALGELQPQLAAMSEKATEMTVKIEKETVTVEKAAAMVRKDERVANRQAAAAQALKRECEADLAQAMPILNDALSALDTLKPSDITLVKSMKNPPAAIKLVMAAVCIIKDVKPDRKPDPATGRMISDYWGPSKKVLGDINFLQSLKDFDKDHIRPDIIAKIRKEFLPHKDFKPHIVAKASSAAEGLCKWIIAMDLYDDVIKIVAPKKEKLAKAEAEFAQTMAILNEKRGQLKQLEDALAELNEKLEEAVKKQTELQDNVNLCNDKLIRAKKLIGGLGGEKTRWTEAANSLQQKYDGLAGDILLSCGIIAYLSPFDAQFRQKAITNWHGYVQRLKIPCAQNYDLATVLGSDVTIQNWNIFGLPRDSFSIENGIIQDISKRYSLFIDPQSQASSWIKKMEKKNYIEVVKFSYSDYMKKIEMCVQNGYPVLIESVEETLEAPLDPLLYKKVFKQAGINVISLGENVIAFNNKFRLYMCSKLRNPHYLPEVFNKVTIINFALTPDGLQDQLLGIVVAVEKPDLQQLKEELIVQKAENRAALLKVEEDILRTLAETKGDILEDEKAIQVLDESKTLSTEITVKQEKSLHIEKSIEEFRVKYQSVSEHSSVLYYCISDMANVDPMYQYSLEWFINLYISSIQKAENFRLIEKRVQSLINAFTYDLYSNITRSLFEKDKLLFSFLLCCKIMIHHGDLKLQDFMFLLTGGVVVDNPHKKEVTWLPDKSWDELCRVHVLPQFEEFRDAFSGNQKYWRKIYDHDKPYEQPLPPPWDLTLDVFDVLIITRILRPDKLLEAITAFVENEMGEKFITPPQFNIALSYADSYSMCPLIFILSPGVDPMGPLIKFAEDQKYSKRFASISLGQGQGPRAQALIENGMQEGCWVCLQNCHLATSWMPTLEKIFESLDYTNTHDYFRLWLTSYPSEKFPVTLLQKGVKMTNEPPTGLQQNLLKSYTTDPVKNPEFYYGCPDKPEMFTRLLYGIAFFHAVVQERRTFGALGWNIPYGFNDSDFDISIQQLKMFINESEDPFEALSYLIGECNYGGRVTDDWDRRLIVTILNDFLNREVAESNKYLFVPIARCYGLPEDNHYESYLNHISQLPQIHVPEVFGLHKNAGITRDLQNSNLLLDSVFKAFGGTSSSGTENTDQYLKNLITDILQKLPQVFDLEIANKKYPVEYSESMNTVLVQEMERFNKLLRVINTTLENMQKAIQGLVAMSPELENFSNSLILAKIPSSWIAVSYPSLKNLPDYIEDFLKRLNFLESWFLKGKPDFFWISGFFFTQAFLTGVKQNVARRYTVPIDKLTFDFEVLKVTPSDPPEDGSYIFGLHTDGARWNSQKSWLAELHPKILHDTMPLIWVKPIKIEDLNIGNRYNCPVYKTSNRRGVLSTTGHSTNYVLPILLETNQPVSHWIKRSVALLCQLD</sequence>
<comment type="subcellular location">
    <subcellularLocation>
        <location evidence="1">Cell projection</location>
        <location evidence="1">Cilium</location>
        <location evidence="1">Flagellum</location>
    </subcellularLocation>
    <subcellularLocation>
        <location evidence="2">Cytoplasm</location>
        <location evidence="2">Cytoskeleton</location>
        <location evidence="2">Cilium axoneme</location>
    </subcellularLocation>
</comment>
<dbReference type="SUPFAM" id="SSF52540">
    <property type="entry name" value="P-loop containing nucleoside triphosphate hydrolases"/>
    <property type="match status" value="4"/>
</dbReference>
<dbReference type="Gene3D" id="3.10.490.20">
    <property type="match status" value="1"/>
</dbReference>
<comment type="similarity">
    <text evidence="3">Belongs to the dynein heavy chain family.</text>
</comment>
<dbReference type="GO" id="GO:0031514">
    <property type="term" value="C:motile cilium"/>
    <property type="evidence" value="ECO:0007669"/>
    <property type="project" value="UniProtKB-SubCell"/>
</dbReference>
<keyword evidence="8" id="KW-0067">ATP-binding</keyword>
<feature type="domain" description="Dynein 2 heavy chain 1 cytoplasmic ATPase lid" evidence="26">
    <location>
        <begin position="2090"/>
        <end position="2172"/>
    </location>
</feature>
<keyword evidence="28" id="KW-1185">Reference proteome</keyword>
<dbReference type="InterPro" id="IPR042228">
    <property type="entry name" value="Dynein_linker_3"/>
</dbReference>
<dbReference type="InterPro" id="IPR042219">
    <property type="entry name" value="AAA_lid_11_sf"/>
</dbReference>
<dbReference type="Pfam" id="PF22597">
    <property type="entry name" value="DYN_lid"/>
    <property type="match status" value="1"/>
</dbReference>
<dbReference type="FunFam" id="1.10.287.2620:FF:000002">
    <property type="entry name" value="Dynein heavy chain 2, axonemal"/>
    <property type="match status" value="1"/>
</dbReference>
<feature type="domain" description="Dynein heavy chain AAA 5 extension" evidence="23">
    <location>
        <begin position="1725"/>
        <end position="1873"/>
    </location>
</feature>
<proteinExistence type="inferred from homology"/>
<evidence type="ECO:0000259" key="19">
    <source>
        <dbReference type="Pfam" id="PF12774"/>
    </source>
</evidence>
<dbReference type="PANTHER" id="PTHR22878">
    <property type="entry name" value="DYNEIN HEAVY CHAIN 6, AXONEMAL-LIKE-RELATED"/>
    <property type="match status" value="1"/>
</dbReference>
<dbReference type="InterPro" id="IPR013602">
    <property type="entry name" value="Dynein_heavy_linker"/>
</dbReference>
<dbReference type="InterPro" id="IPR024317">
    <property type="entry name" value="Dynein_heavy_chain_D4_dom"/>
</dbReference>
<keyword evidence="13" id="KW-0505">Motor protein</keyword>
<dbReference type="Gene3D" id="1.20.920.30">
    <property type="match status" value="1"/>
</dbReference>
<comment type="caution">
    <text evidence="27">The sequence shown here is derived from an EMBL/GenBank/DDBJ whole genome shotgun (WGS) entry which is preliminary data.</text>
</comment>
<name>A0ABD2MVR3_9CUCU</name>
<dbReference type="FunFam" id="3.10.490.20:FF:000001">
    <property type="entry name" value="dynein heavy chain 7, axonemal"/>
    <property type="match status" value="1"/>
</dbReference>
<dbReference type="InterPro" id="IPR043160">
    <property type="entry name" value="Dynein_C_barrel"/>
</dbReference>
<dbReference type="InterPro" id="IPR024743">
    <property type="entry name" value="Dynein_HC_stalk"/>
</dbReference>
<dbReference type="InterPro" id="IPR035706">
    <property type="entry name" value="AAA_9"/>
</dbReference>
<evidence type="ECO:0000259" key="17">
    <source>
        <dbReference type="Pfam" id="PF03028"/>
    </source>
</evidence>
<evidence type="ECO:0000259" key="24">
    <source>
        <dbReference type="Pfam" id="PF18198"/>
    </source>
</evidence>
<evidence type="ECO:0000256" key="15">
    <source>
        <dbReference type="ARBA" id="ARBA00023273"/>
    </source>
</evidence>
<keyword evidence="14" id="KW-0206">Cytoskeleton</keyword>
<dbReference type="Pfam" id="PF12775">
    <property type="entry name" value="AAA_7"/>
    <property type="match status" value="1"/>
</dbReference>
<dbReference type="InterPro" id="IPR043157">
    <property type="entry name" value="Dynein_AAA1S"/>
</dbReference>
<dbReference type="InterPro" id="IPR041466">
    <property type="entry name" value="Dynein_AAA5_ext"/>
</dbReference>
<protein>
    <recommendedName>
        <fullName evidence="29">Dynein heavy chain</fullName>
    </recommendedName>
</protein>
<dbReference type="Pfam" id="PF12781">
    <property type="entry name" value="AAA_9"/>
    <property type="match status" value="1"/>
</dbReference>
<keyword evidence="4" id="KW-0963">Cytoplasm</keyword>
<keyword evidence="10" id="KW-0243">Dynein</keyword>
<evidence type="ECO:0000259" key="20">
    <source>
        <dbReference type="Pfam" id="PF12777"/>
    </source>
</evidence>
<dbReference type="Proteomes" id="UP001516400">
    <property type="component" value="Unassembled WGS sequence"/>
</dbReference>
<dbReference type="Pfam" id="PF12777">
    <property type="entry name" value="MT"/>
    <property type="match status" value="1"/>
</dbReference>
<feature type="domain" description="Dynein heavy chain region D6 P-loop" evidence="17">
    <location>
        <begin position="3371"/>
        <end position="3483"/>
    </location>
</feature>
<dbReference type="Gene3D" id="1.20.920.20">
    <property type="match status" value="1"/>
</dbReference>
<dbReference type="Pfam" id="PF08393">
    <property type="entry name" value="DHC_N2"/>
    <property type="match status" value="1"/>
</dbReference>
<dbReference type="Pfam" id="PF12780">
    <property type="entry name" value="AAA_8"/>
    <property type="match status" value="1"/>
</dbReference>
<evidence type="ECO:0000256" key="9">
    <source>
        <dbReference type="ARBA" id="ARBA00022846"/>
    </source>
</evidence>
<keyword evidence="6" id="KW-0677">Repeat</keyword>
<dbReference type="Gene3D" id="1.10.8.720">
    <property type="entry name" value="Region D6 of dynein motor"/>
    <property type="match status" value="1"/>
</dbReference>
<dbReference type="Gene3D" id="3.20.180.20">
    <property type="entry name" value="Dynein heavy chain, N-terminal domain 2"/>
    <property type="match status" value="1"/>
</dbReference>
<evidence type="ECO:0000256" key="4">
    <source>
        <dbReference type="ARBA" id="ARBA00022490"/>
    </source>
</evidence>
<feature type="domain" description="Dynein heavy chain linker" evidence="18">
    <location>
        <begin position="655"/>
        <end position="1083"/>
    </location>
</feature>
<dbReference type="FunFam" id="3.40.50.300:FF:001328">
    <property type="entry name" value="Dynein heavy chain 6, axonemal"/>
    <property type="match status" value="1"/>
</dbReference>
<dbReference type="InterPro" id="IPR041658">
    <property type="entry name" value="AAA_lid_11"/>
</dbReference>
<accession>A0ABD2MVR3</accession>
<dbReference type="FunFam" id="1.20.920.20:FF:000006">
    <property type="entry name" value="Dynein, axonemal, heavy chain 6"/>
    <property type="match status" value="1"/>
</dbReference>
<evidence type="ECO:0000256" key="5">
    <source>
        <dbReference type="ARBA" id="ARBA00022701"/>
    </source>
</evidence>
<evidence type="ECO:0000256" key="16">
    <source>
        <dbReference type="SAM" id="Coils"/>
    </source>
</evidence>
<dbReference type="FunFam" id="3.40.50.300:FF:000362">
    <property type="entry name" value="Dynein, axonemal, heavy chain 6"/>
    <property type="match status" value="1"/>
</dbReference>
<dbReference type="InterPro" id="IPR027417">
    <property type="entry name" value="P-loop_NTPase"/>
</dbReference>
<dbReference type="Gene3D" id="1.10.8.1220">
    <property type="match status" value="1"/>
</dbReference>
<keyword evidence="11 16" id="KW-0175">Coiled coil</keyword>
<dbReference type="FunFam" id="1.20.140.100:FF:000004">
    <property type="entry name" value="Dynein axonemal heavy chain 6"/>
    <property type="match status" value="1"/>
</dbReference>
<dbReference type="Pfam" id="PF03028">
    <property type="entry name" value="Dynein_heavy"/>
    <property type="match status" value="1"/>
</dbReference>
<dbReference type="Gene3D" id="1.20.1270.280">
    <property type="match status" value="1"/>
</dbReference>
<keyword evidence="12" id="KW-0969">Cilium</keyword>
<dbReference type="Pfam" id="PF18198">
    <property type="entry name" value="AAA_lid_11"/>
    <property type="match status" value="1"/>
</dbReference>
<dbReference type="FunFam" id="1.10.8.720:FF:000001">
    <property type="entry name" value="dynein heavy chain 7, axonemal"/>
    <property type="match status" value="1"/>
</dbReference>
<dbReference type="Pfam" id="PF18199">
    <property type="entry name" value="Dynein_C"/>
    <property type="match status" value="1"/>
</dbReference>
<dbReference type="FunFam" id="3.40.50.300:FF:001145">
    <property type="entry name" value="Putative dynein heavy chain"/>
    <property type="match status" value="1"/>
</dbReference>
<feature type="domain" description="Dynein heavy chain ATP-binding dynein motor region" evidence="22">
    <location>
        <begin position="2905"/>
        <end position="3126"/>
    </location>
</feature>
<dbReference type="GO" id="GO:0003341">
    <property type="term" value="P:cilium movement"/>
    <property type="evidence" value="ECO:0007669"/>
    <property type="project" value="UniProtKB-ARBA"/>
</dbReference>
<evidence type="ECO:0000256" key="6">
    <source>
        <dbReference type="ARBA" id="ARBA00022737"/>
    </source>
</evidence>
<gene>
    <name evidence="27" type="ORF">HHI36_021036</name>
</gene>
<dbReference type="Pfam" id="PF17852">
    <property type="entry name" value="Dynein_AAA_lid"/>
    <property type="match status" value="1"/>
</dbReference>
<feature type="domain" description="Dynein heavy chain C-terminal" evidence="25">
    <location>
        <begin position="3666"/>
        <end position="3963"/>
    </location>
</feature>
<dbReference type="Gene3D" id="6.10.140.1060">
    <property type="match status" value="1"/>
</dbReference>
<dbReference type="InterPro" id="IPR035699">
    <property type="entry name" value="AAA_6"/>
</dbReference>
<dbReference type="EMBL" id="JABFTP020000042">
    <property type="protein sequence ID" value="KAL3270496.1"/>
    <property type="molecule type" value="Genomic_DNA"/>
</dbReference>
<dbReference type="InterPro" id="IPR004273">
    <property type="entry name" value="Dynein_heavy_D6_P-loop"/>
</dbReference>
<dbReference type="Pfam" id="PF12774">
    <property type="entry name" value="AAA_6"/>
    <property type="match status" value="1"/>
</dbReference>
<evidence type="ECO:0000259" key="21">
    <source>
        <dbReference type="Pfam" id="PF12780"/>
    </source>
</evidence>
<dbReference type="FunFam" id="1.10.8.710:FF:000004">
    <property type="entry name" value="Dynein axonemal heavy chain 6"/>
    <property type="match status" value="1"/>
</dbReference>
<keyword evidence="9" id="KW-0282">Flagellum</keyword>
<evidence type="ECO:0000259" key="25">
    <source>
        <dbReference type="Pfam" id="PF18199"/>
    </source>
</evidence>
<evidence type="ECO:0008006" key="29">
    <source>
        <dbReference type="Google" id="ProtNLM"/>
    </source>
</evidence>
<evidence type="ECO:0000256" key="12">
    <source>
        <dbReference type="ARBA" id="ARBA00023069"/>
    </source>
</evidence>
<evidence type="ECO:0000256" key="11">
    <source>
        <dbReference type="ARBA" id="ARBA00023054"/>
    </source>
</evidence>
<evidence type="ECO:0000259" key="23">
    <source>
        <dbReference type="Pfam" id="PF17852"/>
    </source>
</evidence>
<evidence type="ECO:0000256" key="2">
    <source>
        <dbReference type="ARBA" id="ARBA00004430"/>
    </source>
</evidence>
<evidence type="ECO:0000256" key="13">
    <source>
        <dbReference type="ARBA" id="ARBA00023175"/>
    </source>
</evidence>
<evidence type="ECO:0000259" key="18">
    <source>
        <dbReference type="Pfam" id="PF08393"/>
    </source>
</evidence>
<dbReference type="Gene3D" id="3.40.50.300">
    <property type="entry name" value="P-loop containing nucleotide triphosphate hydrolases"/>
    <property type="match status" value="5"/>
</dbReference>
<feature type="domain" description="Dynein heavy chain AAA lid" evidence="24">
    <location>
        <begin position="3519"/>
        <end position="3658"/>
    </location>
</feature>
<dbReference type="Gene3D" id="1.20.58.1120">
    <property type="match status" value="1"/>
</dbReference>
<feature type="domain" description="Dynein heavy chain coiled coil stalk" evidence="20">
    <location>
        <begin position="2534"/>
        <end position="2880"/>
    </location>
</feature>
<evidence type="ECO:0000259" key="22">
    <source>
        <dbReference type="Pfam" id="PF12781"/>
    </source>
</evidence>
<dbReference type="PANTHER" id="PTHR22878:SF70">
    <property type="entry name" value="DYNEIN HEAVY CHAIN 2, AXONEMAL"/>
    <property type="match status" value="1"/>
</dbReference>
<dbReference type="FunFam" id="3.40.50.300:FF:002141">
    <property type="entry name" value="Dynein heavy chain"/>
    <property type="match status" value="1"/>
</dbReference>
<dbReference type="Gene3D" id="1.10.8.710">
    <property type="match status" value="1"/>
</dbReference>
<dbReference type="FunFam" id="3.40.50.300:FF:000044">
    <property type="entry name" value="Dynein heavy chain 5, axonemal"/>
    <property type="match status" value="1"/>
</dbReference>
<evidence type="ECO:0000259" key="26">
    <source>
        <dbReference type="Pfam" id="PF22597"/>
    </source>
</evidence>
<dbReference type="FunFam" id="3.20.180.20:FF:000003">
    <property type="entry name" value="Dynein heavy chain 12, axonemal"/>
    <property type="match status" value="1"/>
</dbReference>
<dbReference type="GO" id="GO:0005858">
    <property type="term" value="C:axonemal dynein complex"/>
    <property type="evidence" value="ECO:0007669"/>
    <property type="project" value="UniProtKB-ARBA"/>
</dbReference>
<dbReference type="InterPro" id="IPR054354">
    <property type="entry name" value="DYNC2H1-like_lid"/>
</dbReference>
<keyword evidence="7" id="KW-0547">Nucleotide-binding</keyword>
<dbReference type="Gene3D" id="1.10.287.2620">
    <property type="match status" value="1"/>
</dbReference>
<dbReference type="Gene3D" id="1.20.140.100">
    <property type="entry name" value="Dynein heavy chain, N-terminal domain 2"/>
    <property type="match status" value="1"/>
</dbReference>
<evidence type="ECO:0000313" key="27">
    <source>
        <dbReference type="EMBL" id="KAL3270496.1"/>
    </source>
</evidence>